<evidence type="ECO:0000313" key="12">
    <source>
        <dbReference type="Proteomes" id="UP000039046"/>
    </source>
</evidence>
<comment type="function">
    <text evidence="10">Chitosanase catalyzing the endo-type cleavage of chitosan, the deacylated form of chitin. Chitosanase may be crucial in the degradation of the deacetylated portion of chitin in the fungal cell wall.</text>
</comment>
<dbReference type="Proteomes" id="UP000039046">
    <property type="component" value="Unassembled WGS sequence"/>
</dbReference>
<reference evidence="11 12" key="1">
    <citation type="journal article" date="2015" name="Genome Announc.">
        <title>Draft Genome Sequence and Gene Annotation of the Entomopathogenic Fungus Verticillium hemipterigenum.</title>
        <authorList>
            <person name="Horn F."/>
            <person name="Habel A."/>
            <person name="Scharf D.H."/>
            <person name="Dworschak J."/>
            <person name="Brakhage A.A."/>
            <person name="Guthke R."/>
            <person name="Hertweck C."/>
            <person name="Linde J."/>
        </authorList>
    </citation>
    <scope>NUCLEOTIDE SEQUENCE [LARGE SCALE GENOMIC DNA]</scope>
</reference>
<dbReference type="HOGENOM" id="CLU_041930_0_0_1"/>
<keyword evidence="6 10" id="KW-0378">Hydrolase</keyword>
<dbReference type="PANTHER" id="PTHR42061:SF4">
    <property type="entry name" value="ENDO-CHITOSANASE"/>
    <property type="match status" value="1"/>
</dbReference>
<organism evidence="11 12">
    <name type="scientific">[Torrubiella] hemipterigena</name>
    <dbReference type="NCBI Taxonomy" id="1531966"/>
    <lineage>
        <taxon>Eukaryota</taxon>
        <taxon>Fungi</taxon>
        <taxon>Dikarya</taxon>
        <taxon>Ascomycota</taxon>
        <taxon>Pezizomycotina</taxon>
        <taxon>Sordariomycetes</taxon>
        <taxon>Hypocreomycetidae</taxon>
        <taxon>Hypocreales</taxon>
        <taxon>Clavicipitaceae</taxon>
        <taxon>Clavicipitaceae incertae sedis</taxon>
        <taxon>'Torrubiella' clade</taxon>
    </lineage>
</organism>
<dbReference type="GO" id="GO:0005576">
    <property type="term" value="C:extracellular region"/>
    <property type="evidence" value="ECO:0007669"/>
    <property type="project" value="UniProtKB-SubCell"/>
</dbReference>
<dbReference type="InterPro" id="IPR009939">
    <property type="entry name" value="Chitosanase_fungal"/>
</dbReference>
<keyword evidence="7" id="KW-0119">Carbohydrate metabolism</keyword>
<evidence type="ECO:0000256" key="7">
    <source>
        <dbReference type="ARBA" id="ARBA00023277"/>
    </source>
</evidence>
<evidence type="ECO:0000256" key="2">
    <source>
        <dbReference type="ARBA" id="ARBA00004613"/>
    </source>
</evidence>
<evidence type="ECO:0000256" key="6">
    <source>
        <dbReference type="ARBA" id="ARBA00022801"/>
    </source>
</evidence>
<protein>
    <recommendedName>
        <fullName evidence="10">Endo-chitosanase</fullName>
        <ecNumber evidence="10">3.2.1.132</ecNumber>
    </recommendedName>
</protein>
<evidence type="ECO:0000256" key="3">
    <source>
        <dbReference type="ARBA" id="ARBA00007799"/>
    </source>
</evidence>
<keyword evidence="9 10" id="KW-0624">Polysaccharide degradation</keyword>
<evidence type="ECO:0000256" key="8">
    <source>
        <dbReference type="ARBA" id="ARBA00023295"/>
    </source>
</evidence>
<keyword evidence="12" id="KW-1185">Reference proteome</keyword>
<keyword evidence="8 10" id="KW-0326">Glycosidase</keyword>
<keyword evidence="5 10" id="KW-0732">Signal</keyword>
<dbReference type="STRING" id="1531966.A0A0A1TAW3"/>
<accession>A0A0A1TAW3</accession>
<dbReference type="OrthoDB" id="4756206at2759"/>
<evidence type="ECO:0000256" key="9">
    <source>
        <dbReference type="ARBA" id="ARBA00023326"/>
    </source>
</evidence>
<name>A0A0A1TAW3_9HYPO</name>
<evidence type="ECO:0000256" key="5">
    <source>
        <dbReference type="ARBA" id="ARBA00022729"/>
    </source>
</evidence>
<dbReference type="PANTHER" id="PTHR42061">
    <property type="entry name" value="ENDO-CHITOSANASE"/>
    <property type="match status" value="1"/>
</dbReference>
<comment type="subcellular location">
    <subcellularLocation>
        <location evidence="2 10">Secreted</location>
    </subcellularLocation>
</comment>
<feature type="signal peptide" evidence="10">
    <location>
        <begin position="1"/>
        <end position="18"/>
    </location>
</feature>
<dbReference type="Pfam" id="PF07335">
    <property type="entry name" value="Glyco_hydro_75"/>
    <property type="match status" value="1"/>
</dbReference>
<sequence>MRTAPIAVMATSLAVANAAGLIRDSIPTNVDGAKYNKPNAGPPGAWFSGASSLPASRIAAAAAKMTKTPKDATYILSDGNSKKATIHSDWANLSKGAAYAFVADMDVDCDGIDHACKGNPDGETHTDFGALAAYEVPWAVIPSKFASGHTKELAGNNVVAVICNGKIFYGVFGDTDGDTPETIGEASWLLANTCFPSEGLNGNNGHVPADVTYIFFTGDGSVLPSSAIGENYLTNFNALKTLGDKLVGDLVSSLGL</sequence>
<gene>
    <name evidence="11" type="ORF">VHEMI07602</name>
</gene>
<comment type="similarity">
    <text evidence="3 10">Belongs to the glycosyl hydrolase 75 family.</text>
</comment>
<proteinExistence type="inferred from homology"/>
<feature type="chain" id="PRO_5005108871" description="Endo-chitosanase" evidence="10">
    <location>
        <begin position="19"/>
        <end position="256"/>
    </location>
</feature>
<comment type="catalytic activity">
    <reaction evidence="1 10">
        <text>Endohydrolysis of beta-(1-&gt;4)-linkages between D-glucosamine residues in a partly acetylated chitosan.</text>
        <dbReference type="EC" id="3.2.1.132"/>
    </reaction>
</comment>
<keyword evidence="4" id="KW-0964">Secreted</keyword>
<dbReference type="EMBL" id="CDHN01000004">
    <property type="protein sequence ID" value="CEJ91919.1"/>
    <property type="molecule type" value="Genomic_DNA"/>
</dbReference>
<evidence type="ECO:0000256" key="1">
    <source>
        <dbReference type="ARBA" id="ARBA00000405"/>
    </source>
</evidence>
<evidence type="ECO:0000256" key="4">
    <source>
        <dbReference type="ARBA" id="ARBA00022525"/>
    </source>
</evidence>
<dbReference type="EC" id="3.2.1.132" evidence="10"/>
<dbReference type="GO" id="GO:0000272">
    <property type="term" value="P:polysaccharide catabolic process"/>
    <property type="evidence" value="ECO:0007669"/>
    <property type="project" value="UniProtKB-KW"/>
</dbReference>
<evidence type="ECO:0000256" key="10">
    <source>
        <dbReference type="RuleBase" id="RU361208"/>
    </source>
</evidence>
<dbReference type="AlphaFoldDB" id="A0A0A1TAW3"/>
<evidence type="ECO:0000313" key="11">
    <source>
        <dbReference type="EMBL" id="CEJ91919.1"/>
    </source>
</evidence>
<dbReference type="GO" id="GO:0016977">
    <property type="term" value="F:chitosanase activity"/>
    <property type="evidence" value="ECO:0007669"/>
    <property type="project" value="UniProtKB-EC"/>
</dbReference>